<keyword evidence="5" id="KW-1185">Reference proteome</keyword>
<organism evidence="4 5">
    <name type="scientific">Maribrevibacterium harenarium</name>
    <dbReference type="NCBI Taxonomy" id="2589817"/>
    <lineage>
        <taxon>Bacteria</taxon>
        <taxon>Pseudomonadati</taxon>
        <taxon>Pseudomonadota</taxon>
        <taxon>Gammaproteobacteria</taxon>
        <taxon>Oceanospirillales</taxon>
        <taxon>Oceanospirillaceae</taxon>
        <taxon>Maribrevibacterium</taxon>
    </lineage>
</organism>
<dbReference type="SMART" id="SM00062">
    <property type="entry name" value="PBPb"/>
    <property type="match status" value="1"/>
</dbReference>
<accession>A0A501WUK7</accession>
<evidence type="ECO:0000256" key="1">
    <source>
        <dbReference type="ARBA" id="ARBA00010333"/>
    </source>
</evidence>
<evidence type="ECO:0000313" key="4">
    <source>
        <dbReference type="EMBL" id="TPE53423.1"/>
    </source>
</evidence>
<dbReference type="EMBL" id="VFRR01000010">
    <property type="protein sequence ID" value="TPE53423.1"/>
    <property type="molecule type" value="Genomic_DNA"/>
</dbReference>
<evidence type="ECO:0000256" key="2">
    <source>
        <dbReference type="ARBA" id="ARBA00022729"/>
    </source>
</evidence>
<dbReference type="Gene3D" id="3.40.190.10">
    <property type="entry name" value="Periplasmic binding protein-like II"/>
    <property type="match status" value="2"/>
</dbReference>
<sequence length="228" mass="25105">MAAQAANVSLTTLNWPPFVGDSLDRGGFINVIVQESLAAAGYTSDVEFTAWQTALDTVKAGEKDAVVGGYYSEARAKDYLYSIPLYTVMVGVIKTPKLDISSYDSFTTLNNYKIGKVEGFVTSEAFDNYAFSQLQVFKEVDQAVAALEAGKIDLYADSLSAAREEAKKQGMDPMDLQILIPPLEEHDLYLLVSKAIPNSEELRNAFNKGLIELQASGRYEEILKEFNQ</sequence>
<dbReference type="SUPFAM" id="SSF53850">
    <property type="entry name" value="Periplasmic binding protein-like II"/>
    <property type="match status" value="1"/>
</dbReference>
<dbReference type="PANTHER" id="PTHR35936:SF25">
    <property type="entry name" value="ABC TRANSPORTER SUBSTRATE-BINDING PROTEIN"/>
    <property type="match status" value="1"/>
</dbReference>
<comment type="caution">
    <text evidence="4">The sequence shown here is derived from an EMBL/GenBank/DDBJ whole genome shotgun (WGS) entry which is preliminary data.</text>
</comment>
<evidence type="ECO:0000259" key="3">
    <source>
        <dbReference type="SMART" id="SM00062"/>
    </source>
</evidence>
<dbReference type="Pfam" id="PF00497">
    <property type="entry name" value="SBP_bac_3"/>
    <property type="match status" value="1"/>
</dbReference>
<keyword evidence="2" id="KW-0732">Signal</keyword>
<dbReference type="PANTHER" id="PTHR35936">
    <property type="entry name" value="MEMBRANE-BOUND LYTIC MUREIN TRANSGLYCOSYLASE F"/>
    <property type="match status" value="1"/>
</dbReference>
<gene>
    <name evidence="4" type="ORF">FJM67_06880</name>
</gene>
<dbReference type="InterPro" id="IPR001638">
    <property type="entry name" value="Solute-binding_3/MltF_N"/>
</dbReference>
<dbReference type="Proteomes" id="UP000315901">
    <property type="component" value="Unassembled WGS sequence"/>
</dbReference>
<evidence type="ECO:0000313" key="5">
    <source>
        <dbReference type="Proteomes" id="UP000315901"/>
    </source>
</evidence>
<dbReference type="OrthoDB" id="6107391at2"/>
<name>A0A501WUK7_9GAMM</name>
<comment type="similarity">
    <text evidence="1">Belongs to the bacterial solute-binding protein 3 family.</text>
</comment>
<reference evidence="4 5" key="1">
    <citation type="submission" date="2019-06" db="EMBL/GenBank/DDBJ databases">
        <title>A novel bacterium of genus Marinomonas, isolated from coastal sand.</title>
        <authorList>
            <person name="Huang H."/>
            <person name="Mo K."/>
            <person name="Hu Y."/>
        </authorList>
    </citation>
    <scope>NUCLEOTIDE SEQUENCE [LARGE SCALE GENOMIC DNA]</scope>
    <source>
        <strain evidence="4 5">HB171799</strain>
    </source>
</reference>
<dbReference type="AlphaFoldDB" id="A0A501WUK7"/>
<protein>
    <submittedName>
        <fullName evidence="4">Transporter substrate-binding domain-containing protein</fullName>
    </submittedName>
</protein>
<proteinExistence type="inferred from homology"/>
<feature type="domain" description="Solute-binding protein family 3/N-terminal" evidence="3">
    <location>
        <begin position="28"/>
        <end position="226"/>
    </location>
</feature>